<organism evidence="1 2">
    <name type="scientific">Protopolystoma xenopodis</name>
    <dbReference type="NCBI Taxonomy" id="117903"/>
    <lineage>
        <taxon>Eukaryota</taxon>
        <taxon>Metazoa</taxon>
        <taxon>Spiralia</taxon>
        <taxon>Lophotrochozoa</taxon>
        <taxon>Platyhelminthes</taxon>
        <taxon>Monogenea</taxon>
        <taxon>Polyopisthocotylea</taxon>
        <taxon>Polystomatidea</taxon>
        <taxon>Polystomatidae</taxon>
        <taxon>Protopolystoma</taxon>
    </lineage>
</organism>
<evidence type="ECO:0000313" key="2">
    <source>
        <dbReference type="Proteomes" id="UP000784294"/>
    </source>
</evidence>
<protein>
    <submittedName>
        <fullName evidence="1">Uncharacterized protein</fullName>
    </submittedName>
</protein>
<evidence type="ECO:0000313" key="1">
    <source>
        <dbReference type="EMBL" id="VEL32917.1"/>
    </source>
</evidence>
<dbReference type="OrthoDB" id="445896at2759"/>
<keyword evidence="2" id="KW-1185">Reference proteome</keyword>
<gene>
    <name evidence="1" type="ORF">PXEA_LOCUS26357</name>
</gene>
<proteinExistence type="predicted"/>
<accession>A0A3S5AM65</accession>
<dbReference type="AlphaFoldDB" id="A0A3S5AM65"/>
<dbReference type="Proteomes" id="UP000784294">
    <property type="component" value="Unassembled WGS sequence"/>
</dbReference>
<reference evidence="1" key="1">
    <citation type="submission" date="2018-11" db="EMBL/GenBank/DDBJ databases">
        <authorList>
            <consortium name="Pathogen Informatics"/>
        </authorList>
    </citation>
    <scope>NUCLEOTIDE SEQUENCE</scope>
</reference>
<comment type="caution">
    <text evidence="1">The sequence shown here is derived from an EMBL/GenBank/DDBJ whole genome shotgun (WGS) entry which is preliminary data.</text>
</comment>
<sequence length="207" mass="21930">MVLRMAMLTDDADYDAGETFENVPRPLFNFGNDHSDNGLRTSCVPLTLLTNMTMVTVTSLLCDRFPPKLHLFRNYPSPQEEIHNHLAQTGWTSTPLSCTDPAISSDRTTSYAASVLAFFAGSPASGSDLPAAMRNSHNLMGFGEASRGLNFATGNDSCGVSGTGSGAGGPTTESDRSGQTFLGNGIFLPPPLNENQSDTVTCLTTAL</sequence>
<name>A0A3S5AM65_9PLAT</name>
<dbReference type="EMBL" id="CAAALY010244872">
    <property type="protein sequence ID" value="VEL32917.1"/>
    <property type="molecule type" value="Genomic_DNA"/>
</dbReference>